<accession>A0A8R1DTF6</accession>
<protein>
    <submittedName>
        <fullName evidence="2">Uncharacterized protein</fullName>
    </submittedName>
</protein>
<reference evidence="2" key="2">
    <citation type="submission" date="2022-06" db="UniProtKB">
        <authorList>
            <consortium name="EnsemblMetazoa"/>
        </authorList>
    </citation>
    <scope>IDENTIFICATION</scope>
    <source>
        <strain evidence="2">DF5081</strain>
    </source>
</reference>
<reference evidence="3" key="1">
    <citation type="submission" date="2010-08" db="EMBL/GenBank/DDBJ databases">
        <authorList>
            <consortium name="Caenorhabditis japonica Sequencing Consortium"/>
            <person name="Wilson R.K."/>
        </authorList>
    </citation>
    <scope>NUCLEOTIDE SEQUENCE [LARGE SCALE GENOMIC DNA]</scope>
    <source>
        <strain evidence="3">DF5081</strain>
    </source>
</reference>
<name>A0A8R1DTF6_CAEJA</name>
<proteinExistence type="predicted"/>
<evidence type="ECO:0000313" key="3">
    <source>
        <dbReference type="Proteomes" id="UP000005237"/>
    </source>
</evidence>
<keyword evidence="1" id="KW-0472">Membrane</keyword>
<keyword evidence="1" id="KW-1133">Transmembrane helix</keyword>
<evidence type="ECO:0000256" key="1">
    <source>
        <dbReference type="SAM" id="Phobius"/>
    </source>
</evidence>
<feature type="transmembrane region" description="Helical" evidence="1">
    <location>
        <begin position="36"/>
        <end position="56"/>
    </location>
</feature>
<organism evidence="2 3">
    <name type="scientific">Caenorhabditis japonica</name>
    <dbReference type="NCBI Taxonomy" id="281687"/>
    <lineage>
        <taxon>Eukaryota</taxon>
        <taxon>Metazoa</taxon>
        <taxon>Ecdysozoa</taxon>
        <taxon>Nematoda</taxon>
        <taxon>Chromadorea</taxon>
        <taxon>Rhabditida</taxon>
        <taxon>Rhabditina</taxon>
        <taxon>Rhabditomorpha</taxon>
        <taxon>Rhabditoidea</taxon>
        <taxon>Rhabditidae</taxon>
        <taxon>Peloderinae</taxon>
        <taxon>Caenorhabditis</taxon>
    </lineage>
</organism>
<dbReference type="Proteomes" id="UP000005237">
    <property type="component" value="Unassembled WGS sequence"/>
</dbReference>
<keyword evidence="1" id="KW-0812">Transmembrane</keyword>
<dbReference type="AlphaFoldDB" id="A0A8R1DTF6"/>
<sequence>MLMRHSWFAIKADELAIENCLQLTRPFNMFLNHRPLLVLLLFLAASPVDVVSRILYADNEYPDIQNGTLPHLDPMLLDLNPLHLLCPVCSLLQLLLGGILGGLLGGNVLKQLGIFVCSLILSTPIQIPFVPNILCTAVFEIIFMIGKKAGSGLCPLLLLCPLPKNAKTTKAPILTAEDEYEQRIVDIIENRDSANLSPQMEYFYKDLLDYLPMQNLKGTGVEEPARHVLRNLVAAIQYHVAHREEYLKAVSISKI</sequence>
<feature type="transmembrane region" description="Helical" evidence="1">
    <location>
        <begin position="82"/>
        <end position="105"/>
    </location>
</feature>
<evidence type="ECO:0000313" key="2">
    <source>
        <dbReference type="EnsemblMetazoa" id="CJA11934a.1"/>
    </source>
</evidence>
<keyword evidence="3" id="KW-1185">Reference proteome</keyword>
<dbReference type="EnsemblMetazoa" id="CJA11934a.1">
    <property type="protein sequence ID" value="CJA11934a.1"/>
    <property type="gene ID" value="WBGene00131138"/>
</dbReference>
<feature type="transmembrane region" description="Helical" evidence="1">
    <location>
        <begin position="112"/>
        <end position="134"/>
    </location>
</feature>